<reference evidence="3" key="1">
    <citation type="submission" date="2016-11" db="EMBL/GenBank/DDBJ databases">
        <authorList>
            <person name="Varghese N."/>
            <person name="Submissions S."/>
        </authorList>
    </citation>
    <scope>NUCLEOTIDE SEQUENCE [LARGE SCALE GENOMIC DNA]</scope>
    <source>
        <strain evidence="3">DSM 26134</strain>
    </source>
</reference>
<feature type="transmembrane region" description="Helical" evidence="1">
    <location>
        <begin position="65"/>
        <end position="91"/>
    </location>
</feature>
<organism evidence="2 3">
    <name type="scientific">Reichenbachiella agariperforans</name>
    <dbReference type="NCBI Taxonomy" id="156994"/>
    <lineage>
        <taxon>Bacteria</taxon>
        <taxon>Pseudomonadati</taxon>
        <taxon>Bacteroidota</taxon>
        <taxon>Cytophagia</taxon>
        <taxon>Cytophagales</taxon>
        <taxon>Reichenbachiellaceae</taxon>
        <taxon>Reichenbachiella</taxon>
    </lineage>
</organism>
<dbReference type="AlphaFoldDB" id="A0A1M6L1W0"/>
<dbReference type="InterPro" id="IPR007498">
    <property type="entry name" value="PqiA-like"/>
</dbReference>
<dbReference type="Pfam" id="PF04403">
    <property type="entry name" value="PqiA"/>
    <property type="match status" value="1"/>
</dbReference>
<protein>
    <submittedName>
        <fullName evidence="2">Paraquat-inducible protein A</fullName>
    </submittedName>
</protein>
<evidence type="ECO:0000313" key="3">
    <source>
        <dbReference type="Proteomes" id="UP000184474"/>
    </source>
</evidence>
<dbReference type="RefSeq" id="WP_073119568.1">
    <property type="nucleotide sequence ID" value="NZ_FRAA01000001.1"/>
</dbReference>
<keyword evidence="3" id="KW-1185">Reference proteome</keyword>
<gene>
    <name evidence="2" type="ORF">SAMN04488028_101791</name>
</gene>
<name>A0A1M6L1W0_REIAG</name>
<proteinExistence type="predicted"/>
<evidence type="ECO:0000313" key="2">
    <source>
        <dbReference type="EMBL" id="SHJ65177.1"/>
    </source>
</evidence>
<dbReference type="EMBL" id="FRAA01000001">
    <property type="protein sequence ID" value="SHJ65177.1"/>
    <property type="molecule type" value="Genomic_DNA"/>
</dbReference>
<accession>A0A1M6L1W0</accession>
<keyword evidence="1" id="KW-0472">Membrane</keyword>
<feature type="transmembrane region" description="Helical" evidence="1">
    <location>
        <begin position="137"/>
        <end position="158"/>
    </location>
</feature>
<sequence>MLARNIVALFLTIVSLVILYPGLTFPMLNITVSTELPILGKTYFLDQSQSVLQTIDTLYSSNNRFVAMLILLFSIVVPIVKGVVVVSVLLVKQFGLKIKLFKLVHAIGKWSMADVFVVGVFMAFLSSQSNGFIEAELLSGFFYFSTYCLLSLLAIQLVKLPLGEPK</sequence>
<keyword evidence="1" id="KW-0812">Transmembrane</keyword>
<dbReference type="STRING" id="156994.SAMN04488028_101791"/>
<keyword evidence="1" id="KW-1133">Transmembrane helix</keyword>
<dbReference type="Proteomes" id="UP000184474">
    <property type="component" value="Unassembled WGS sequence"/>
</dbReference>
<evidence type="ECO:0000256" key="1">
    <source>
        <dbReference type="SAM" id="Phobius"/>
    </source>
</evidence>
<feature type="transmembrane region" description="Helical" evidence="1">
    <location>
        <begin position="7"/>
        <end position="28"/>
    </location>
</feature>
<feature type="transmembrane region" description="Helical" evidence="1">
    <location>
        <begin position="103"/>
        <end position="125"/>
    </location>
</feature>